<proteinExistence type="predicted"/>
<evidence type="ECO:0008006" key="6">
    <source>
        <dbReference type="Google" id="ProtNLM"/>
    </source>
</evidence>
<dbReference type="PROSITE" id="PS51796">
    <property type="entry name" value="MSS4"/>
    <property type="match status" value="1"/>
</dbReference>
<dbReference type="EMBL" id="JAWIZZ010000041">
    <property type="protein sequence ID" value="KAK5780430.1"/>
    <property type="molecule type" value="Genomic_DNA"/>
</dbReference>
<dbReference type="Proteomes" id="UP001306508">
    <property type="component" value="Unassembled WGS sequence"/>
</dbReference>
<evidence type="ECO:0000256" key="2">
    <source>
        <dbReference type="ARBA" id="ARBA00022658"/>
    </source>
</evidence>
<dbReference type="PANTHER" id="PTHR13276:SF0">
    <property type="entry name" value="GUANINE NUCLEOTIDE EXCHANGE FACTOR MSS4"/>
    <property type="match status" value="1"/>
</dbReference>
<evidence type="ECO:0000256" key="1">
    <source>
        <dbReference type="ARBA" id="ARBA00022448"/>
    </source>
</evidence>
<dbReference type="GO" id="GO:0005085">
    <property type="term" value="F:guanyl-nucleotide exchange factor activity"/>
    <property type="evidence" value="ECO:0007669"/>
    <property type="project" value="UniProtKB-KW"/>
</dbReference>
<gene>
    <name evidence="4" type="ORF">RI543_002187</name>
</gene>
<keyword evidence="3" id="KW-0653">Protein transport</keyword>
<protein>
    <recommendedName>
        <fullName evidence="6">Protein DSS4</fullName>
    </recommendedName>
</protein>
<dbReference type="GO" id="GO:0008270">
    <property type="term" value="F:zinc ion binding"/>
    <property type="evidence" value="ECO:0007669"/>
    <property type="project" value="TreeGrafter"/>
</dbReference>
<dbReference type="PANTHER" id="PTHR13276">
    <property type="entry name" value="GUANINE NUCLEOTIDE EXCHANGE FACTOR MSS4"/>
    <property type="match status" value="1"/>
</dbReference>
<name>A0AAN7WME5_9SACH</name>
<dbReference type="GO" id="GO:0006892">
    <property type="term" value="P:post-Golgi vesicle-mediated transport"/>
    <property type="evidence" value="ECO:0007669"/>
    <property type="project" value="TreeGrafter"/>
</dbReference>
<sequence>MSYCCAFSDCRCRILKIDSAPIVKVPSMVLDKFHLMQKSKDQDLEEYTDFILINDVWDFDNIGVSKEILANSEILDRVEFEHDNRKWQIEKHLKYLVCANCDKGPIGVVCSTKSDNQTKIIYLLSIPSVSQI</sequence>
<dbReference type="Pfam" id="PF04421">
    <property type="entry name" value="Mss4"/>
    <property type="match status" value="1"/>
</dbReference>
<evidence type="ECO:0000313" key="5">
    <source>
        <dbReference type="Proteomes" id="UP001306508"/>
    </source>
</evidence>
<dbReference type="GO" id="GO:0016020">
    <property type="term" value="C:membrane"/>
    <property type="evidence" value="ECO:0007669"/>
    <property type="project" value="TreeGrafter"/>
</dbReference>
<comment type="caution">
    <text evidence="4">The sequence shown here is derived from an EMBL/GenBank/DDBJ whole genome shotgun (WGS) entry which is preliminary data.</text>
</comment>
<dbReference type="Gene3D" id="2.170.150.10">
    <property type="entry name" value="Metal Binding Protein, Guanine Nucleotide Exchange Factor, Chain A"/>
    <property type="match status" value="1"/>
</dbReference>
<keyword evidence="2" id="KW-0344">Guanine-nucleotide releasing factor</keyword>
<dbReference type="InterPro" id="IPR011323">
    <property type="entry name" value="Mss4/transl-control_tumour"/>
</dbReference>
<dbReference type="SUPFAM" id="SSF51316">
    <property type="entry name" value="Mss4-like"/>
    <property type="match status" value="1"/>
</dbReference>
<dbReference type="GO" id="GO:0007264">
    <property type="term" value="P:small GTPase-mediated signal transduction"/>
    <property type="evidence" value="ECO:0007669"/>
    <property type="project" value="InterPro"/>
</dbReference>
<accession>A0AAN7WME5</accession>
<keyword evidence="1" id="KW-0813">Transport</keyword>
<reference evidence="5" key="1">
    <citation type="submission" date="2023-07" db="EMBL/GenBank/DDBJ databases">
        <title>A draft genome of Kazachstania heterogenica Y-27499.</title>
        <authorList>
            <person name="Donic C."/>
            <person name="Kralova J.S."/>
            <person name="Fidel L."/>
            <person name="Ben-Dor S."/>
            <person name="Jung S."/>
        </authorList>
    </citation>
    <scope>NUCLEOTIDE SEQUENCE [LARGE SCALE GENOMIC DNA]</scope>
    <source>
        <strain evidence="5">Y27499</strain>
    </source>
</reference>
<dbReference type="InterPro" id="IPR011057">
    <property type="entry name" value="Mss4-like_sf"/>
</dbReference>
<keyword evidence="5" id="KW-1185">Reference proteome</keyword>
<dbReference type="AlphaFoldDB" id="A0AAN7WME5"/>
<dbReference type="GO" id="GO:0015031">
    <property type="term" value="P:protein transport"/>
    <property type="evidence" value="ECO:0007669"/>
    <property type="project" value="UniProtKB-KW"/>
</dbReference>
<evidence type="ECO:0000256" key="3">
    <source>
        <dbReference type="ARBA" id="ARBA00022927"/>
    </source>
</evidence>
<dbReference type="InterPro" id="IPR007515">
    <property type="entry name" value="Mss4"/>
</dbReference>
<evidence type="ECO:0000313" key="4">
    <source>
        <dbReference type="EMBL" id="KAK5780430.1"/>
    </source>
</evidence>
<organism evidence="4 5">
    <name type="scientific">Arxiozyma heterogenica</name>
    <dbReference type="NCBI Taxonomy" id="278026"/>
    <lineage>
        <taxon>Eukaryota</taxon>
        <taxon>Fungi</taxon>
        <taxon>Dikarya</taxon>
        <taxon>Ascomycota</taxon>
        <taxon>Saccharomycotina</taxon>
        <taxon>Saccharomycetes</taxon>
        <taxon>Saccharomycetales</taxon>
        <taxon>Saccharomycetaceae</taxon>
        <taxon>Arxiozyma</taxon>
    </lineage>
</organism>
<dbReference type="GO" id="GO:0005829">
    <property type="term" value="C:cytosol"/>
    <property type="evidence" value="ECO:0007669"/>
    <property type="project" value="TreeGrafter"/>
</dbReference>